<dbReference type="RefSeq" id="WP_080813088.1">
    <property type="nucleotide sequence ID" value="NZ_CP021983.2"/>
</dbReference>
<feature type="transmembrane region" description="Helical" evidence="1">
    <location>
        <begin position="23"/>
        <end position="42"/>
    </location>
</feature>
<evidence type="ECO:0000256" key="1">
    <source>
        <dbReference type="SAM" id="Phobius"/>
    </source>
</evidence>
<dbReference type="KEGG" id="hhg:XM38_024250"/>
<evidence type="ECO:0000313" key="2">
    <source>
        <dbReference type="EMBL" id="ASC71473.1"/>
    </source>
</evidence>
<dbReference type="EMBL" id="CP021983">
    <property type="protein sequence ID" value="ASC71473.1"/>
    <property type="molecule type" value="Genomic_DNA"/>
</dbReference>
<evidence type="ECO:0000313" key="3">
    <source>
        <dbReference type="Proteomes" id="UP000191901"/>
    </source>
</evidence>
<proteinExistence type="predicted"/>
<reference evidence="2 3" key="1">
    <citation type="journal article" date="2016" name="Biochim. Biophys. Acta">
        <title>Characterization of red-shifted phycobilisomes isolated from the chlorophyll f-containing cyanobacterium Halomicronema hongdechloris.</title>
        <authorList>
            <person name="Li Y."/>
            <person name="Lin Y."/>
            <person name="Garvey C.J."/>
            <person name="Birch D."/>
            <person name="Corkery R.W."/>
            <person name="Loughlin P.C."/>
            <person name="Scheer H."/>
            <person name="Willows R.D."/>
            <person name="Chen M."/>
        </authorList>
    </citation>
    <scope>NUCLEOTIDE SEQUENCE [LARGE SCALE GENOMIC DNA]</scope>
    <source>
        <strain evidence="2 3">C2206</strain>
    </source>
</reference>
<keyword evidence="1" id="KW-0472">Membrane</keyword>
<sequence>MDEDPSNWLSQLIGRGADISRQIGFRVACLIGVIVFLIVVSVDSAGNLAAAADLNHQGNDRVNAESIAPAETASPQLASSVQPSYVNFTPQQAERLTHGDLLRANMTRSQLTRAHFFTDFLGEH</sequence>
<keyword evidence="1" id="KW-1133">Transmembrane helix</keyword>
<dbReference type="Proteomes" id="UP000191901">
    <property type="component" value="Chromosome"/>
</dbReference>
<keyword evidence="3" id="KW-1185">Reference proteome</keyword>
<keyword evidence="1" id="KW-0812">Transmembrane</keyword>
<gene>
    <name evidence="2" type="ORF">XM38_024250</name>
</gene>
<protein>
    <submittedName>
        <fullName evidence="2">Uncharacterized protein</fullName>
    </submittedName>
</protein>
<name>A0A1Z3HME3_9CYAN</name>
<dbReference type="AlphaFoldDB" id="A0A1Z3HME3"/>
<accession>A0A1Z3HME3</accession>
<organism evidence="2 3">
    <name type="scientific">Halomicronema hongdechloris C2206</name>
    <dbReference type="NCBI Taxonomy" id="1641165"/>
    <lineage>
        <taxon>Bacteria</taxon>
        <taxon>Bacillati</taxon>
        <taxon>Cyanobacteriota</taxon>
        <taxon>Cyanophyceae</taxon>
        <taxon>Nodosilineales</taxon>
        <taxon>Nodosilineaceae</taxon>
        <taxon>Halomicronema</taxon>
    </lineage>
</organism>
<dbReference type="OrthoDB" id="582692at2"/>